<dbReference type="InterPro" id="IPR005632">
    <property type="entry name" value="Chaperone_Skp"/>
</dbReference>
<feature type="chain" id="PRO_5012809142" description="Outer membrane protein chaperone" evidence="3">
    <location>
        <begin position="22"/>
        <end position="165"/>
    </location>
</feature>
<evidence type="ECO:0000313" key="4">
    <source>
        <dbReference type="EMBL" id="KAF7598549.1"/>
    </source>
</evidence>
<dbReference type="GO" id="GO:0050821">
    <property type="term" value="P:protein stabilization"/>
    <property type="evidence" value="ECO:0007669"/>
    <property type="project" value="TreeGrafter"/>
</dbReference>
<keyword evidence="1 3" id="KW-0732">Signal</keyword>
<evidence type="ECO:0000256" key="1">
    <source>
        <dbReference type="ARBA" id="ARBA00022729"/>
    </source>
</evidence>
<feature type="signal peptide" evidence="3">
    <location>
        <begin position="1"/>
        <end position="21"/>
    </location>
</feature>
<dbReference type="RefSeq" id="WP_095525245.1">
    <property type="nucleotide sequence ID" value="NZ_MDUX01000045.1"/>
</dbReference>
<dbReference type="EMBL" id="NMRN01000041">
    <property type="protein sequence ID" value="PAS92320.1"/>
    <property type="molecule type" value="Genomic_DNA"/>
</dbReference>
<reference evidence="5 6" key="2">
    <citation type="submission" date="2017-07" db="EMBL/GenBank/DDBJ databases">
        <title>Candidatus Dactylopiibacterium carminicum, a nitrogen-fixing symbiont of the cochineal insect Dactylopius coccus and Dactylopius opuntiae (Hemiptera: Coccoidea: Dactylopiidae).</title>
        <authorList>
            <person name="Vera A."/>
        </authorList>
    </citation>
    <scope>NUCLEOTIDE SEQUENCE [LARGE SCALE GENOMIC DNA]</scope>
    <source>
        <strain evidence="5 6">NFDCM</strain>
    </source>
</reference>
<dbReference type="Proteomes" id="UP000216107">
    <property type="component" value="Unassembled WGS sequence"/>
</dbReference>
<evidence type="ECO:0000313" key="6">
    <source>
        <dbReference type="Proteomes" id="UP000216107"/>
    </source>
</evidence>
<dbReference type="InterPro" id="IPR024930">
    <property type="entry name" value="Skp_dom_sf"/>
</dbReference>
<evidence type="ECO:0000313" key="5">
    <source>
        <dbReference type="EMBL" id="PAS92320.1"/>
    </source>
</evidence>
<dbReference type="GO" id="GO:0005829">
    <property type="term" value="C:cytosol"/>
    <property type="evidence" value="ECO:0007669"/>
    <property type="project" value="TreeGrafter"/>
</dbReference>
<protein>
    <recommendedName>
        <fullName evidence="8">Outer membrane protein chaperone</fullName>
    </recommendedName>
</protein>
<dbReference type="PIRSF" id="PIRSF002094">
    <property type="entry name" value="OMP26_Skp"/>
    <property type="match status" value="1"/>
</dbReference>
<accession>A0A272ERH9</accession>
<reference evidence="4 7" key="1">
    <citation type="submission" date="2016-08" db="EMBL/GenBank/DDBJ databases">
        <title>Candidatus Dactylopiibacterium carminicum genome sequence.</title>
        <authorList>
            <person name="Ramirez-Puebla S.T."/>
            <person name="Ormeno-Orrillo E."/>
            <person name="Vera-Ponce De Leon A."/>
            <person name="Luis L."/>
            <person name="Sanchez-Flores A."/>
            <person name="Monica R."/>
            <person name="Martinez-Romero E."/>
        </authorList>
    </citation>
    <scope>NUCLEOTIDE SEQUENCE [LARGE SCALE GENOMIC DNA]</scope>
    <source>
        <strain evidence="4">END1</strain>
    </source>
</reference>
<dbReference type="GO" id="GO:0051082">
    <property type="term" value="F:unfolded protein binding"/>
    <property type="evidence" value="ECO:0007669"/>
    <property type="project" value="InterPro"/>
</dbReference>
<dbReference type="EMBL" id="MDUX01000045">
    <property type="protein sequence ID" value="KAF7598549.1"/>
    <property type="molecule type" value="Genomic_DNA"/>
</dbReference>
<dbReference type="PANTHER" id="PTHR35089:SF1">
    <property type="entry name" value="CHAPERONE PROTEIN SKP"/>
    <property type="match status" value="1"/>
</dbReference>
<gene>
    <name evidence="4" type="ORF">BGI27_12705</name>
    <name evidence="5" type="ORF">CGU29_12050</name>
</gene>
<dbReference type="Gene3D" id="3.30.910.20">
    <property type="entry name" value="Skp domain"/>
    <property type="match status" value="1"/>
</dbReference>
<dbReference type="Pfam" id="PF03938">
    <property type="entry name" value="OmpH"/>
    <property type="match status" value="1"/>
</dbReference>
<evidence type="ECO:0000313" key="7">
    <source>
        <dbReference type="Proteomes" id="UP000623509"/>
    </source>
</evidence>
<comment type="similarity">
    <text evidence="2">Belongs to the skp family.</text>
</comment>
<sequence>MRWMIVVVLAGLSCFPLSGSAQTRIGFVNAERVTRESAPAVRAFKRLEREFEKRQTELRKLETGLQSVQSQLERNSVSLSEADRRTREREFLDLSREFQRKDRAFREDYAQRQNEELIGIQDLANRVISQIAERERYDLILQEAVYANPEIDITEKVLKALAEVK</sequence>
<evidence type="ECO:0000256" key="2">
    <source>
        <dbReference type="PIRNR" id="PIRNR002094"/>
    </source>
</evidence>
<keyword evidence="7" id="KW-1185">Reference proteome</keyword>
<name>A0A272ERH9_9RHOO</name>
<evidence type="ECO:0008006" key="8">
    <source>
        <dbReference type="Google" id="ProtNLM"/>
    </source>
</evidence>
<dbReference type="Proteomes" id="UP000623509">
    <property type="component" value="Unassembled WGS sequence"/>
</dbReference>
<dbReference type="PANTHER" id="PTHR35089">
    <property type="entry name" value="CHAPERONE PROTEIN SKP"/>
    <property type="match status" value="1"/>
</dbReference>
<dbReference type="AlphaFoldDB" id="A0A272ERH9"/>
<evidence type="ECO:0000256" key="3">
    <source>
        <dbReference type="SAM" id="SignalP"/>
    </source>
</evidence>
<dbReference type="SMART" id="SM00935">
    <property type="entry name" value="OmpH"/>
    <property type="match status" value="1"/>
</dbReference>
<organism evidence="5 6">
    <name type="scientific">Candidatus Dactylopiibacterium carminicum</name>
    <dbReference type="NCBI Taxonomy" id="857335"/>
    <lineage>
        <taxon>Bacteria</taxon>
        <taxon>Pseudomonadati</taxon>
        <taxon>Pseudomonadota</taxon>
        <taxon>Betaproteobacteria</taxon>
        <taxon>Rhodocyclales</taxon>
        <taxon>Rhodocyclaceae</taxon>
        <taxon>Candidatus Dactylopiibacterium</taxon>
    </lineage>
</organism>
<comment type="caution">
    <text evidence="5">The sequence shown here is derived from an EMBL/GenBank/DDBJ whole genome shotgun (WGS) entry which is preliminary data.</text>
</comment>
<proteinExistence type="inferred from homology"/>
<dbReference type="SUPFAM" id="SSF111384">
    <property type="entry name" value="OmpH-like"/>
    <property type="match status" value="1"/>
</dbReference>
<dbReference type="OrthoDB" id="5294628at2"/>